<feature type="transmembrane region" description="Helical" evidence="2">
    <location>
        <begin position="6"/>
        <end position="24"/>
    </location>
</feature>
<evidence type="ECO:0008006" key="4">
    <source>
        <dbReference type="Google" id="ProtNLM"/>
    </source>
</evidence>
<dbReference type="EMBL" id="MWDB01000007">
    <property type="protein sequence ID" value="OQB41999.1"/>
    <property type="molecule type" value="Genomic_DNA"/>
</dbReference>
<evidence type="ECO:0000313" key="3">
    <source>
        <dbReference type="EMBL" id="OQB41999.1"/>
    </source>
</evidence>
<dbReference type="Proteomes" id="UP000485621">
    <property type="component" value="Unassembled WGS sequence"/>
</dbReference>
<organism evidence="3">
    <name type="scientific">candidate division CPR1 bacterium ADurb.Bin160</name>
    <dbReference type="NCBI Taxonomy" id="1852826"/>
    <lineage>
        <taxon>Bacteria</taxon>
        <taxon>candidate division CPR1</taxon>
    </lineage>
</organism>
<evidence type="ECO:0000256" key="2">
    <source>
        <dbReference type="SAM" id="Phobius"/>
    </source>
</evidence>
<evidence type="ECO:0000256" key="1">
    <source>
        <dbReference type="SAM" id="Coils"/>
    </source>
</evidence>
<keyword evidence="1" id="KW-0175">Coiled coil</keyword>
<reference evidence="3" key="1">
    <citation type="submission" date="2017-02" db="EMBL/GenBank/DDBJ databases">
        <title>Delving into the versatile metabolic prowess of the omnipresent phylum Bacteroidetes.</title>
        <authorList>
            <person name="Nobu M.K."/>
            <person name="Mei R."/>
            <person name="Narihiro T."/>
            <person name="Kuroda K."/>
            <person name="Liu W.-T."/>
        </authorList>
    </citation>
    <scope>NUCLEOTIDE SEQUENCE</scope>
    <source>
        <strain evidence="3">ADurb.Bin160</strain>
    </source>
</reference>
<dbReference type="AlphaFoldDB" id="A0A1V5ZP30"/>
<comment type="caution">
    <text evidence="3">The sequence shown here is derived from an EMBL/GenBank/DDBJ whole genome shotgun (WGS) entry which is preliminary data.</text>
</comment>
<proteinExistence type="predicted"/>
<keyword evidence="2" id="KW-0472">Membrane</keyword>
<protein>
    <recommendedName>
        <fullName evidence="4">3D domain protein</fullName>
    </recommendedName>
</protein>
<keyword evidence="2" id="KW-0812">Transmembrane</keyword>
<sequence>MKTLTFFIIFNFFGIIFLPGFIYTEKIPEYFENIQKQLIETEKKYSKKNEELDLKKKKLKTKFPKVKLMKKKVIATAYNAVRSQCNENPNINAFGRPVKKGTIAISRDLEKIGLTEGTSVFIKNDSIEAFKIVDDRMHVRKKNQIDILMTKVKDAKEFGVQEVTIYWLKEIHNAS</sequence>
<gene>
    <name evidence="3" type="ORF">BWY04_00485</name>
</gene>
<name>A0A1V5ZP30_9BACT</name>
<dbReference type="CDD" id="cd22784">
    <property type="entry name" value="DPBB_MltA_YuiC-like"/>
    <property type="match status" value="1"/>
</dbReference>
<accession>A0A1V5ZP30</accession>
<feature type="coiled-coil region" evidence="1">
    <location>
        <begin position="31"/>
        <end position="62"/>
    </location>
</feature>
<keyword evidence="2" id="KW-1133">Transmembrane helix</keyword>